<reference evidence="3" key="1">
    <citation type="submission" date="2020-10" db="EMBL/GenBank/DDBJ databases">
        <authorList>
            <person name="Gilroy R."/>
        </authorList>
    </citation>
    <scope>NUCLEOTIDE SEQUENCE</scope>
    <source>
        <strain evidence="3">20514</strain>
    </source>
</reference>
<dbReference type="InterPro" id="IPR032740">
    <property type="entry name" value="GxDLY"/>
</dbReference>
<evidence type="ECO:0000259" key="2">
    <source>
        <dbReference type="Pfam" id="PF14607"/>
    </source>
</evidence>
<feature type="domain" description="SGNH hydrolase-type esterase N-terminal" evidence="2">
    <location>
        <begin position="8"/>
        <end position="150"/>
    </location>
</feature>
<evidence type="ECO:0000313" key="3">
    <source>
        <dbReference type="EMBL" id="MBO8449201.1"/>
    </source>
</evidence>
<feature type="domain" description="SGNH hydrolase-type esterase" evidence="1">
    <location>
        <begin position="160"/>
        <end position="331"/>
    </location>
</feature>
<reference evidence="3" key="2">
    <citation type="journal article" date="2021" name="PeerJ">
        <title>Extensive microbial diversity within the chicken gut microbiome revealed by metagenomics and culture.</title>
        <authorList>
            <person name="Gilroy R."/>
            <person name="Ravi A."/>
            <person name="Getino M."/>
            <person name="Pursley I."/>
            <person name="Horton D.L."/>
            <person name="Alikhan N.F."/>
            <person name="Baker D."/>
            <person name="Gharbi K."/>
            <person name="Hall N."/>
            <person name="Watson M."/>
            <person name="Adriaenssens E.M."/>
            <person name="Foster-Nyarko E."/>
            <person name="Jarju S."/>
            <person name="Secka A."/>
            <person name="Antonio M."/>
            <person name="Oren A."/>
            <person name="Chaudhuri R.R."/>
            <person name="La Ragione R."/>
            <person name="Hildebrand F."/>
            <person name="Pallen M.J."/>
        </authorList>
    </citation>
    <scope>NUCLEOTIDE SEQUENCE</scope>
    <source>
        <strain evidence="3">20514</strain>
    </source>
</reference>
<dbReference type="EMBL" id="JADIMQ010000112">
    <property type="protein sequence ID" value="MBO8449201.1"/>
    <property type="molecule type" value="Genomic_DNA"/>
</dbReference>
<dbReference type="GO" id="GO:0016788">
    <property type="term" value="F:hydrolase activity, acting on ester bonds"/>
    <property type="evidence" value="ECO:0007669"/>
    <property type="project" value="UniProtKB-ARBA"/>
</dbReference>
<comment type="caution">
    <text evidence="3">The sequence shown here is derived from an EMBL/GenBank/DDBJ whole genome shotgun (WGS) entry which is preliminary data.</text>
</comment>
<dbReference type="AlphaFoldDB" id="A0A9D9EMD4"/>
<dbReference type="InterPro" id="IPR036514">
    <property type="entry name" value="SGNH_hydro_sf"/>
</dbReference>
<proteinExistence type="predicted"/>
<dbReference type="SUPFAM" id="SSF52266">
    <property type="entry name" value="SGNH hydrolase"/>
    <property type="match status" value="1"/>
</dbReference>
<dbReference type="Gene3D" id="2.60.120.260">
    <property type="entry name" value="Galactose-binding domain-like"/>
    <property type="match status" value="1"/>
</dbReference>
<dbReference type="Pfam" id="PF14607">
    <property type="entry name" value="GxDLY"/>
    <property type="match status" value="1"/>
</dbReference>
<accession>A0A9D9EMD4</accession>
<dbReference type="Gene3D" id="3.40.50.1110">
    <property type="entry name" value="SGNH hydrolase"/>
    <property type="match status" value="1"/>
</dbReference>
<dbReference type="Pfam" id="PF14606">
    <property type="entry name" value="Lipase_GDSL_3"/>
    <property type="match status" value="1"/>
</dbReference>
<sequence>MSGQEACRYVEASDLTLTGKVMDTPNPYHRIDTCRYTGFSEGENFQARCASGLAVLFRTNSTCITVLPEYAEARRSLTAPDLAQLGFDLYIRKDGKWLFAGSGVGRGVNDGKAVTLVRDMDGSMKECMLHLPMYSEMNSVKIGVDGGAEIEAMESPFRHRVAIYGSSYTQGACISRPGMSYPMQFVRNTGIQLLNLGFGGNCKMQPQFAAVLEDADVDAIIFDCFSNPNAALIEERTLPFIERMVKAHPDIPLIFIATVYRENRNFSLKNDRYEQDKMDMAAKMMAQAVKKYGNVYFIQPDTLTGHDHETSVDGVHPSDMGYARWARTIEKPVLKILKKYGIK</sequence>
<dbReference type="InterPro" id="IPR013830">
    <property type="entry name" value="SGNH_hydro"/>
</dbReference>
<evidence type="ECO:0000259" key="1">
    <source>
        <dbReference type="Pfam" id="PF14606"/>
    </source>
</evidence>
<dbReference type="Proteomes" id="UP000810252">
    <property type="component" value="Unassembled WGS sequence"/>
</dbReference>
<organism evidence="3 4">
    <name type="scientific">Candidatus Cryptobacteroides merdigallinarum</name>
    <dbReference type="NCBI Taxonomy" id="2840770"/>
    <lineage>
        <taxon>Bacteria</taxon>
        <taxon>Pseudomonadati</taxon>
        <taxon>Bacteroidota</taxon>
        <taxon>Bacteroidia</taxon>
        <taxon>Bacteroidales</taxon>
        <taxon>Candidatus Cryptobacteroides</taxon>
    </lineage>
</organism>
<keyword evidence="3" id="KW-0378">Hydrolase</keyword>
<gene>
    <name evidence="3" type="ORF">IAC29_08025</name>
</gene>
<name>A0A9D9EMD4_9BACT</name>
<protein>
    <submittedName>
        <fullName evidence="3">SGNH/GDSL hydrolase family protein</fullName>
    </submittedName>
</protein>
<evidence type="ECO:0000313" key="4">
    <source>
        <dbReference type="Proteomes" id="UP000810252"/>
    </source>
</evidence>